<dbReference type="RefSeq" id="WP_073608091.1">
    <property type="nucleotide sequence ID" value="NZ_MRCG01000005.1"/>
</dbReference>
<dbReference type="Gene3D" id="1.10.287.110">
    <property type="entry name" value="DnaJ domain"/>
    <property type="match status" value="1"/>
</dbReference>
<accession>A0A1U7J6U4</accession>
<dbReference type="InterPro" id="IPR036869">
    <property type="entry name" value="J_dom_sf"/>
</dbReference>
<dbReference type="PROSITE" id="PS50076">
    <property type="entry name" value="DNAJ_2"/>
    <property type="match status" value="1"/>
</dbReference>
<gene>
    <name evidence="2" type="ORF">NIES30_09050</name>
</gene>
<comment type="caution">
    <text evidence="2">The sequence shown here is derived from an EMBL/GenBank/DDBJ whole genome shotgun (WGS) entry which is preliminary data.</text>
</comment>
<reference evidence="2 3" key="1">
    <citation type="submission" date="2016-11" db="EMBL/GenBank/DDBJ databases">
        <title>Draft Genome Sequences of Nine Cyanobacterial Strains from Diverse Habitats.</title>
        <authorList>
            <person name="Zhu T."/>
            <person name="Hou S."/>
            <person name="Lu X."/>
            <person name="Hess W.R."/>
        </authorList>
    </citation>
    <scope>NUCLEOTIDE SEQUENCE [LARGE SCALE GENOMIC DNA]</scope>
    <source>
        <strain evidence="2 3">NIES-30</strain>
    </source>
</reference>
<feature type="domain" description="J" evidence="1">
    <location>
        <begin position="134"/>
        <end position="189"/>
    </location>
</feature>
<dbReference type="Pfam" id="PF00226">
    <property type="entry name" value="DnaJ"/>
    <property type="match status" value="1"/>
</dbReference>
<dbReference type="Proteomes" id="UP000185557">
    <property type="component" value="Unassembled WGS sequence"/>
</dbReference>
<dbReference type="AlphaFoldDB" id="A0A1U7J6U4"/>
<dbReference type="CDD" id="cd06257">
    <property type="entry name" value="DnaJ"/>
    <property type="match status" value="1"/>
</dbReference>
<evidence type="ECO:0000259" key="1">
    <source>
        <dbReference type="PROSITE" id="PS50076"/>
    </source>
</evidence>
<proteinExistence type="predicted"/>
<protein>
    <submittedName>
        <fullName evidence="2">Molecular chaperone DnaJ</fullName>
    </submittedName>
</protein>
<evidence type="ECO:0000313" key="3">
    <source>
        <dbReference type="Proteomes" id="UP000185557"/>
    </source>
</evidence>
<evidence type="ECO:0000313" key="2">
    <source>
        <dbReference type="EMBL" id="OKH48680.1"/>
    </source>
</evidence>
<dbReference type="STRING" id="549789.NIES30_09050"/>
<sequence length="189" mass="21366">MPSNQLNSLIQEEISRLAEHHNVGSEILLEFAQFVIENHKKKDKAAKKPAKKIKPLSMAELKKAVYSYFEVKNTTELKKSGSFKMAIDGMEPMNLGLKDSWEVLYRKFIGVLPGEEQEKGYGCINGIDIFKYFSPWQVFDLDPKSASKEDIKKAYHALSKTYHPDAPGTGDAKVFDRINTMYQSIGAEA</sequence>
<dbReference type="SUPFAM" id="SSF46565">
    <property type="entry name" value="Chaperone J-domain"/>
    <property type="match status" value="1"/>
</dbReference>
<name>A0A1U7J6U4_9CYAN</name>
<dbReference type="SMART" id="SM00271">
    <property type="entry name" value="DnaJ"/>
    <property type="match status" value="1"/>
</dbReference>
<dbReference type="EMBL" id="MRCG01000005">
    <property type="protein sequence ID" value="OKH48680.1"/>
    <property type="molecule type" value="Genomic_DNA"/>
</dbReference>
<keyword evidence="3" id="KW-1185">Reference proteome</keyword>
<dbReference type="OrthoDB" id="461110at2"/>
<dbReference type="InterPro" id="IPR001623">
    <property type="entry name" value="DnaJ_domain"/>
</dbReference>
<organism evidence="2 3">
    <name type="scientific">Phormidium tenue NIES-30</name>
    <dbReference type="NCBI Taxonomy" id="549789"/>
    <lineage>
        <taxon>Bacteria</taxon>
        <taxon>Bacillati</taxon>
        <taxon>Cyanobacteriota</taxon>
        <taxon>Cyanophyceae</taxon>
        <taxon>Oscillatoriophycideae</taxon>
        <taxon>Oscillatoriales</taxon>
        <taxon>Oscillatoriaceae</taxon>
        <taxon>Phormidium</taxon>
    </lineage>
</organism>